<sequence length="972" mass="107641">MHPDKLNRLKEKIFAGTNPKLFIPLSDEYKNHGMTADAIHILEHCIETYPNYMSARAALGNLYAEKGCFIHAIEEFGVVAKVIPDNVLTHRKLAKLYSAIGDTQNALSSYETILAIKPSDEDALTSIQKIQTEVRSAVQVQQEAAQEAVRDAAMVFDNEDASIAAMFNPVDEYELPPDIDLDEVDDIGDDDGTVEIKMEELLAAEITPEPVSDKINAEPEYDCTTTPPVQSADKYEPPTDIDSDTSIVSDPVDETTETINEQSTTEITPISDEPISSDEINTEPDIIAPLSAHVHIDEYQLHMDIDIDDGEETSEIIDDQSPPEITFAISDISDEIKAEPESELPETEQQDMPDFRADFKIIEETETLPPPEPVAEYEMLPDIDIGEGGDTAEIKDEPPTGEITVVISDETVSDEIKAEPESELPETEQLDMADFRAELKEMETPPPSEPVAEYEMLPDIDIGEGGDTAEIKDELSTGEIIPVISDEIKAEPESELPETEQQEMADNRADLIIELPAPSETDKLLAAADGGSHETLQLDTQSLIDEITTADAAHGAAMEDMPEFGVKEVMPPAPFHPVDEHKLPPDKNDNNDMDGGEGTIKFKLRPLPGETIPSSDTIRVKVVETAPPTLFNSVDEHELPPDIDHGDIEDNELSTDLRAEMPPDFTPDLMTEEPIPPELLIPVNEYELPPDIAIRGEEPVQVPPPVSSFIPDETTPVETESEVVVKTQPTEPTGIEEAVTPVETVADTVKPAKLAVQPDIEPEIVIEEAIPPDLLNPVEDYELSPEDVDIIGASEAASGHMAEPQIYEPMHETQETAQDGIDSEKPPAALVDKQTRQHPETEPSVVVESPVTKIGAVPGKKPDPEKPFSQHTKIIENKISKRVEGKVKAETIDSNRVWLMQELDMIDSYIITEHYLAAIKAFQYLLERYPGDEEILKRLDDIRHLAKHMDKDDNTMIRKLRHIKDKLRERKR</sequence>
<gene>
    <name evidence="3" type="ORF">ASN18_1658</name>
</gene>
<dbReference type="PROSITE" id="PS50005">
    <property type="entry name" value="TPR"/>
    <property type="match status" value="1"/>
</dbReference>
<feature type="compositionally biased region" description="Polar residues" evidence="2">
    <location>
        <begin position="257"/>
        <end position="268"/>
    </location>
</feature>
<evidence type="ECO:0000256" key="1">
    <source>
        <dbReference type="PROSITE-ProRule" id="PRU00339"/>
    </source>
</evidence>
<organism evidence="3 4">
    <name type="scientific">Candidatus Magnetominusculus xianensis</name>
    <dbReference type="NCBI Taxonomy" id="1748249"/>
    <lineage>
        <taxon>Bacteria</taxon>
        <taxon>Pseudomonadati</taxon>
        <taxon>Nitrospirota</taxon>
        <taxon>Nitrospiria</taxon>
        <taxon>Nitrospirales</taxon>
        <taxon>Nitrospiraceae</taxon>
        <taxon>Candidatus Magnetominusculus</taxon>
    </lineage>
</organism>
<evidence type="ECO:0000313" key="4">
    <source>
        <dbReference type="Proteomes" id="UP000060487"/>
    </source>
</evidence>
<keyword evidence="4" id="KW-1185">Reference proteome</keyword>
<dbReference type="Gene3D" id="1.25.40.10">
    <property type="entry name" value="Tetratricopeptide repeat domain"/>
    <property type="match status" value="1"/>
</dbReference>
<dbReference type="EMBL" id="LNQR01000059">
    <property type="protein sequence ID" value="KWT85765.1"/>
    <property type="molecule type" value="Genomic_DNA"/>
</dbReference>
<dbReference type="SUPFAM" id="SSF48452">
    <property type="entry name" value="TPR-like"/>
    <property type="match status" value="1"/>
</dbReference>
<reference evidence="3 4" key="1">
    <citation type="submission" date="2015-11" db="EMBL/GenBank/DDBJ databases">
        <authorList>
            <person name="Lin W."/>
        </authorList>
    </citation>
    <scope>NUCLEOTIDE SEQUENCE [LARGE SCALE GENOMIC DNA]</scope>
    <source>
        <strain evidence="3 4">HCH-1</strain>
    </source>
</reference>
<dbReference type="Proteomes" id="UP000060487">
    <property type="component" value="Unassembled WGS sequence"/>
</dbReference>
<feature type="compositionally biased region" description="Low complexity" evidence="2">
    <location>
        <begin position="238"/>
        <end position="250"/>
    </location>
</feature>
<protein>
    <recommendedName>
        <fullName evidence="5">Tetratricopeptide repeat protein</fullName>
    </recommendedName>
</protein>
<feature type="region of interest" description="Disordered" evidence="2">
    <location>
        <begin position="699"/>
        <end position="726"/>
    </location>
</feature>
<evidence type="ECO:0000313" key="3">
    <source>
        <dbReference type="EMBL" id="KWT85765.1"/>
    </source>
</evidence>
<dbReference type="InterPro" id="IPR019734">
    <property type="entry name" value="TPR_rpt"/>
</dbReference>
<comment type="caution">
    <text evidence="3">The sequence shown here is derived from an EMBL/GenBank/DDBJ whole genome shotgun (WGS) entry which is preliminary data.</text>
</comment>
<name>A0ABR5SF75_9BACT</name>
<keyword evidence="1" id="KW-0802">TPR repeat</keyword>
<feature type="region of interest" description="Disordered" evidence="2">
    <location>
        <begin position="214"/>
        <end position="277"/>
    </location>
</feature>
<feature type="repeat" description="TPR" evidence="1">
    <location>
        <begin position="87"/>
        <end position="120"/>
    </location>
</feature>
<dbReference type="InterPro" id="IPR011990">
    <property type="entry name" value="TPR-like_helical_dom_sf"/>
</dbReference>
<dbReference type="RefSeq" id="WP_085052277.1">
    <property type="nucleotide sequence ID" value="NZ_LNQR01000059.1"/>
</dbReference>
<feature type="compositionally biased region" description="Low complexity" evidence="2">
    <location>
        <begin position="713"/>
        <end position="726"/>
    </location>
</feature>
<evidence type="ECO:0008006" key="5">
    <source>
        <dbReference type="Google" id="ProtNLM"/>
    </source>
</evidence>
<evidence type="ECO:0000256" key="2">
    <source>
        <dbReference type="SAM" id="MobiDB-lite"/>
    </source>
</evidence>
<proteinExistence type="predicted"/>
<accession>A0ABR5SF75</accession>